<dbReference type="Pfam" id="PF08282">
    <property type="entry name" value="Hydrolase_3"/>
    <property type="match status" value="1"/>
</dbReference>
<reference evidence="1 2" key="1">
    <citation type="journal article" date="2019" name="Nat. Commun.">
        <title>The antimicrobial potential of Streptomyces from insect microbiomes.</title>
        <authorList>
            <person name="Chevrette M.G."/>
            <person name="Carlson C.M."/>
            <person name="Ortega H.E."/>
            <person name="Thomas C."/>
            <person name="Ananiev G.E."/>
            <person name="Barns K.J."/>
            <person name="Book A.J."/>
            <person name="Cagnazzo J."/>
            <person name="Carlos C."/>
            <person name="Flanigan W."/>
            <person name="Grubbs K.J."/>
            <person name="Horn H.A."/>
            <person name="Hoffmann F.M."/>
            <person name="Klassen J.L."/>
            <person name="Knack J.J."/>
            <person name="Lewin G.R."/>
            <person name="McDonald B.R."/>
            <person name="Muller L."/>
            <person name="Melo W.G.P."/>
            <person name="Pinto-Tomas A.A."/>
            <person name="Schmitz A."/>
            <person name="Wendt-Pienkowski E."/>
            <person name="Wildman S."/>
            <person name="Zhao M."/>
            <person name="Zhang F."/>
            <person name="Bugni T.S."/>
            <person name="Andes D.R."/>
            <person name="Pupo M.T."/>
            <person name="Currie C.R."/>
        </authorList>
    </citation>
    <scope>NUCLEOTIDE SEQUENCE [LARGE SCALE GENOMIC DNA]</scope>
    <source>
        <strain evidence="1 2">SID5840</strain>
    </source>
</reference>
<dbReference type="InterPro" id="IPR023214">
    <property type="entry name" value="HAD_sf"/>
</dbReference>
<dbReference type="InterPro" id="IPR036412">
    <property type="entry name" value="HAD-like_sf"/>
</dbReference>
<dbReference type="Proteomes" id="UP000467124">
    <property type="component" value="Unassembled WGS sequence"/>
</dbReference>
<evidence type="ECO:0000313" key="2">
    <source>
        <dbReference type="Proteomes" id="UP000467124"/>
    </source>
</evidence>
<accession>A0A7K2IR86</accession>
<dbReference type="GO" id="GO:0000287">
    <property type="term" value="F:magnesium ion binding"/>
    <property type="evidence" value="ECO:0007669"/>
    <property type="project" value="TreeGrafter"/>
</dbReference>
<keyword evidence="1" id="KW-0378">Hydrolase</keyword>
<dbReference type="SUPFAM" id="SSF56784">
    <property type="entry name" value="HAD-like"/>
    <property type="match status" value="1"/>
</dbReference>
<protein>
    <submittedName>
        <fullName evidence="1">HAD-IIB family hydrolase</fullName>
    </submittedName>
</protein>
<evidence type="ECO:0000313" key="1">
    <source>
        <dbReference type="EMBL" id="MYR32305.1"/>
    </source>
</evidence>
<dbReference type="AlphaFoldDB" id="A0A7K2IR86"/>
<comment type="caution">
    <text evidence="1">The sequence shown here is derived from an EMBL/GenBank/DDBJ whole genome shotgun (WGS) entry which is preliminary data.</text>
</comment>
<sequence>MVLPRVIATDLDGTLLGRTGEVSERNRRALNSAIEAGVRVVIVTARPPRDTEHIAALFDCAAVVCGNGAHARLPGRDPLLRAIDPSLSETLVTKIRASLPDAGLGFGVETGTGFYHDADYALEWWMSPDGVSGVLDDTDALLEAASPVAKLLVRSAGTPVNLMYEAALSAVGPLAEVTYSGGAGLLEVSAAGVNKGGTLALLCEEWGVAREEVVAFGDMPNDLSALTWAGSGYAMESGHPGLLAPELGLRVAPSSFEDGVGRVVEELLAGA</sequence>
<dbReference type="EMBL" id="WWHY01000001">
    <property type="protein sequence ID" value="MYR32305.1"/>
    <property type="molecule type" value="Genomic_DNA"/>
</dbReference>
<dbReference type="PANTHER" id="PTHR10000:SF8">
    <property type="entry name" value="HAD SUPERFAMILY HYDROLASE-LIKE, TYPE 3"/>
    <property type="match status" value="1"/>
</dbReference>
<dbReference type="GO" id="GO:0016791">
    <property type="term" value="F:phosphatase activity"/>
    <property type="evidence" value="ECO:0007669"/>
    <property type="project" value="TreeGrafter"/>
</dbReference>
<dbReference type="Gene3D" id="3.40.50.1000">
    <property type="entry name" value="HAD superfamily/HAD-like"/>
    <property type="match status" value="1"/>
</dbReference>
<dbReference type="GO" id="GO:0005829">
    <property type="term" value="C:cytosol"/>
    <property type="evidence" value="ECO:0007669"/>
    <property type="project" value="TreeGrafter"/>
</dbReference>
<dbReference type="Gene3D" id="3.30.1240.10">
    <property type="match status" value="1"/>
</dbReference>
<dbReference type="InterPro" id="IPR006379">
    <property type="entry name" value="HAD-SF_hydro_IIB"/>
</dbReference>
<dbReference type="PANTHER" id="PTHR10000">
    <property type="entry name" value="PHOSPHOSERINE PHOSPHATASE"/>
    <property type="match status" value="1"/>
</dbReference>
<dbReference type="RefSeq" id="WP_161110680.1">
    <property type="nucleotide sequence ID" value="NZ_JBEXQM010000052.1"/>
</dbReference>
<dbReference type="NCBIfam" id="TIGR01484">
    <property type="entry name" value="HAD-SF-IIB"/>
    <property type="match status" value="1"/>
</dbReference>
<gene>
    <name evidence="1" type="ORF">GTW20_08490</name>
</gene>
<proteinExistence type="predicted"/>
<organism evidence="1 2">
    <name type="scientific">Nocardiopsis alba</name>
    <dbReference type="NCBI Taxonomy" id="53437"/>
    <lineage>
        <taxon>Bacteria</taxon>
        <taxon>Bacillati</taxon>
        <taxon>Actinomycetota</taxon>
        <taxon>Actinomycetes</taxon>
        <taxon>Streptosporangiales</taxon>
        <taxon>Nocardiopsidaceae</taxon>
        <taxon>Nocardiopsis</taxon>
    </lineage>
</organism>
<name>A0A7K2IR86_9ACTN</name>